<keyword evidence="6" id="KW-1185">Reference proteome</keyword>
<evidence type="ECO:0000256" key="1">
    <source>
        <dbReference type="ARBA" id="ARBA00010928"/>
    </source>
</evidence>
<dbReference type="Proteomes" id="UP000019666">
    <property type="component" value="Unassembled WGS sequence"/>
</dbReference>
<dbReference type="Gene3D" id="3.40.50.720">
    <property type="entry name" value="NAD(P)-binding Rossmann-like Domain"/>
    <property type="match status" value="1"/>
</dbReference>
<dbReference type="GO" id="GO:0000166">
    <property type="term" value="F:nucleotide binding"/>
    <property type="evidence" value="ECO:0007669"/>
    <property type="project" value="InterPro"/>
</dbReference>
<protein>
    <submittedName>
        <fullName evidence="5">Oxidoreductase-like protein</fullName>
    </submittedName>
</protein>
<reference evidence="5 6" key="1">
    <citation type="submission" date="2013-02" db="EMBL/GenBank/DDBJ databases">
        <authorList>
            <person name="Fiebig A."/>
            <person name="Goeker M."/>
            <person name="Klenk H.-P.P."/>
        </authorList>
    </citation>
    <scope>NUCLEOTIDE SEQUENCE [LARGE SCALE GENOMIC DNA]</scope>
    <source>
        <strain evidence="5 6">DSM 19309</strain>
    </source>
</reference>
<dbReference type="InterPro" id="IPR036291">
    <property type="entry name" value="NAD(P)-bd_dom_sf"/>
</dbReference>
<gene>
    <name evidence="5" type="ORF">Rumeso_03552</name>
</gene>
<dbReference type="InterPro" id="IPR051317">
    <property type="entry name" value="Gfo/Idh/MocA_oxidoreduct"/>
</dbReference>
<evidence type="ECO:0000313" key="6">
    <source>
        <dbReference type="Proteomes" id="UP000019666"/>
    </source>
</evidence>
<dbReference type="PATRIC" id="fig|442562.3.peg.3497"/>
<comment type="caution">
    <text evidence="5">The sequence shown here is derived from an EMBL/GenBank/DDBJ whole genome shotgun (WGS) entry which is preliminary data.</text>
</comment>
<proteinExistence type="inferred from homology"/>
<keyword evidence="2" id="KW-0560">Oxidoreductase</keyword>
<accession>A0A017HKN1</accession>
<feature type="domain" description="GFO/IDH/MocA-like oxidoreductase" evidence="4">
    <location>
        <begin position="162"/>
        <end position="278"/>
    </location>
</feature>
<feature type="domain" description="Gfo/Idh/MocA-like oxidoreductase N-terminal" evidence="3">
    <location>
        <begin position="34"/>
        <end position="151"/>
    </location>
</feature>
<name>A0A017HKN1_9RHOB</name>
<evidence type="ECO:0000259" key="4">
    <source>
        <dbReference type="Pfam" id="PF22725"/>
    </source>
</evidence>
<sequence>MADRDDYALRSAAAREVEAPALPYRPPRPKKAHRIALVGAGGISFAHLDAYRAMGWDVAAICSRDIGKAEGRRDEFFPQAMATTDYAALLARDDIDVIDLTPHPEERAPLIEQALLASKHVLSQKPFVTDLDLGLDLCRLAEERGVRLAVNQNGRWSPHMAWMRAAVERGHLGEVMAAHVAVHWDHRWIRGTPFETVRDIVLYDFAIHWFDFVASLLRRPATTVQALVVDVPSAGIAPPMMASALLDFGDAQASLVFDAATPFGPQDSTYVAGTKGSLTSRGPNLGEQQVELWTAEGVARPRLEGQWFNDGFAGAMGELLCAVEEEREPSNGARENLDSLALCFAAIASSREGWPVEPWTVRRLPSQEV</sequence>
<dbReference type="Gene3D" id="3.30.360.10">
    <property type="entry name" value="Dihydrodipicolinate Reductase, domain 2"/>
    <property type="match status" value="1"/>
</dbReference>
<dbReference type="Pfam" id="PF22725">
    <property type="entry name" value="GFO_IDH_MocA_C3"/>
    <property type="match status" value="1"/>
</dbReference>
<dbReference type="Pfam" id="PF01408">
    <property type="entry name" value="GFO_IDH_MocA"/>
    <property type="match status" value="1"/>
</dbReference>
<dbReference type="HOGENOM" id="CLU_023194_14_0_5"/>
<dbReference type="SUPFAM" id="SSF51735">
    <property type="entry name" value="NAD(P)-binding Rossmann-fold domains"/>
    <property type="match status" value="1"/>
</dbReference>
<dbReference type="STRING" id="442562.Rumeso_03552"/>
<dbReference type="InterPro" id="IPR000683">
    <property type="entry name" value="Gfo/Idh/MocA-like_OxRdtase_N"/>
</dbReference>
<evidence type="ECO:0000259" key="3">
    <source>
        <dbReference type="Pfam" id="PF01408"/>
    </source>
</evidence>
<dbReference type="EMBL" id="AOSK01000099">
    <property type="protein sequence ID" value="EYD74911.1"/>
    <property type="molecule type" value="Genomic_DNA"/>
</dbReference>
<dbReference type="OrthoDB" id="6183734at2"/>
<dbReference type="InterPro" id="IPR055170">
    <property type="entry name" value="GFO_IDH_MocA-like_dom"/>
</dbReference>
<evidence type="ECO:0000256" key="2">
    <source>
        <dbReference type="ARBA" id="ARBA00023002"/>
    </source>
</evidence>
<comment type="similarity">
    <text evidence="1">Belongs to the Gfo/Idh/MocA family.</text>
</comment>
<dbReference type="AlphaFoldDB" id="A0A017HKN1"/>
<organism evidence="5 6">
    <name type="scientific">Rubellimicrobium mesophilum DSM 19309</name>
    <dbReference type="NCBI Taxonomy" id="442562"/>
    <lineage>
        <taxon>Bacteria</taxon>
        <taxon>Pseudomonadati</taxon>
        <taxon>Pseudomonadota</taxon>
        <taxon>Alphaproteobacteria</taxon>
        <taxon>Rhodobacterales</taxon>
        <taxon>Roseobacteraceae</taxon>
        <taxon>Rubellimicrobium</taxon>
    </lineage>
</organism>
<dbReference type="PANTHER" id="PTHR43708:SF5">
    <property type="entry name" value="CONSERVED EXPRESSED OXIDOREDUCTASE (EUROFUNG)-RELATED"/>
    <property type="match status" value="1"/>
</dbReference>
<evidence type="ECO:0000313" key="5">
    <source>
        <dbReference type="EMBL" id="EYD74911.1"/>
    </source>
</evidence>
<dbReference type="SUPFAM" id="SSF55347">
    <property type="entry name" value="Glyceraldehyde-3-phosphate dehydrogenase-like, C-terminal domain"/>
    <property type="match status" value="1"/>
</dbReference>
<dbReference type="RefSeq" id="WP_037279683.1">
    <property type="nucleotide sequence ID" value="NZ_KK088563.1"/>
</dbReference>
<dbReference type="PANTHER" id="PTHR43708">
    <property type="entry name" value="CONSERVED EXPRESSED OXIDOREDUCTASE (EUROFUNG)"/>
    <property type="match status" value="1"/>
</dbReference>
<dbReference type="GO" id="GO:0016491">
    <property type="term" value="F:oxidoreductase activity"/>
    <property type="evidence" value="ECO:0007669"/>
    <property type="project" value="UniProtKB-KW"/>
</dbReference>